<comment type="caution">
    <text evidence="2">The sequence shown here is derived from an EMBL/GenBank/DDBJ whole genome shotgun (WGS) entry which is preliminary data.</text>
</comment>
<evidence type="ECO:0000256" key="1">
    <source>
        <dbReference type="SAM" id="MobiDB-lite"/>
    </source>
</evidence>
<proteinExistence type="predicted"/>
<evidence type="ECO:0000313" key="3">
    <source>
        <dbReference type="Proteomes" id="UP001266305"/>
    </source>
</evidence>
<dbReference type="Proteomes" id="UP001266305">
    <property type="component" value="Unassembled WGS sequence"/>
</dbReference>
<dbReference type="EMBL" id="JASSZA010000014">
    <property type="protein sequence ID" value="KAK2094429.1"/>
    <property type="molecule type" value="Genomic_DNA"/>
</dbReference>
<reference evidence="2 3" key="1">
    <citation type="submission" date="2023-05" db="EMBL/GenBank/DDBJ databases">
        <title>B98-5 Cell Line De Novo Hybrid Assembly: An Optical Mapping Approach.</title>
        <authorList>
            <person name="Kananen K."/>
            <person name="Auerbach J.A."/>
            <person name="Kautto E."/>
            <person name="Blachly J.S."/>
        </authorList>
    </citation>
    <scope>NUCLEOTIDE SEQUENCE [LARGE SCALE GENOMIC DNA]</scope>
    <source>
        <strain evidence="2">B95-8</strain>
        <tissue evidence="2">Cell line</tissue>
    </source>
</reference>
<sequence length="180" mass="20186">MHDTIAINKLLQEPMVPYAFIFEIDQEDSWNQISNVAVWCACWVHLQLQLKEQAQDLKKESSSVNAEDFHFVSLAHPLNMREMKSPGFEGNMVACRKAQMAGTKLSRGPAPHSHFSERPQSPHTKAGQTCQGDEREAAGGAEINEEAQNEKEQQLETLVVTSGTEPEKTTLLSHLLCHYN</sequence>
<gene>
    <name evidence="2" type="ORF">P7K49_028167</name>
</gene>
<name>A0ABQ9UBH9_SAGOE</name>
<keyword evidence="3" id="KW-1185">Reference proteome</keyword>
<evidence type="ECO:0000313" key="2">
    <source>
        <dbReference type="EMBL" id="KAK2094429.1"/>
    </source>
</evidence>
<feature type="compositionally biased region" description="Polar residues" evidence="1">
    <location>
        <begin position="118"/>
        <end position="131"/>
    </location>
</feature>
<feature type="region of interest" description="Disordered" evidence="1">
    <location>
        <begin position="101"/>
        <end position="136"/>
    </location>
</feature>
<accession>A0ABQ9UBH9</accession>
<organism evidence="2 3">
    <name type="scientific">Saguinus oedipus</name>
    <name type="common">Cotton-top tamarin</name>
    <name type="synonym">Oedipomidas oedipus</name>
    <dbReference type="NCBI Taxonomy" id="9490"/>
    <lineage>
        <taxon>Eukaryota</taxon>
        <taxon>Metazoa</taxon>
        <taxon>Chordata</taxon>
        <taxon>Craniata</taxon>
        <taxon>Vertebrata</taxon>
        <taxon>Euteleostomi</taxon>
        <taxon>Mammalia</taxon>
        <taxon>Eutheria</taxon>
        <taxon>Euarchontoglires</taxon>
        <taxon>Primates</taxon>
        <taxon>Haplorrhini</taxon>
        <taxon>Platyrrhini</taxon>
        <taxon>Cebidae</taxon>
        <taxon>Callitrichinae</taxon>
        <taxon>Saguinus</taxon>
    </lineage>
</organism>
<protein>
    <submittedName>
        <fullName evidence="2">Uncharacterized protein</fullName>
    </submittedName>
</protein>